<dbReference type="GO" id="GO:0005886">
    <property type="term" value="C:plasma membrane"/>
    <property type="evidence" value="ECO:0007669"/>
    <property type="project" value="UniProtKB-SubCell"/>
</dbReference>
<dbReference type="Gene3D" id="2.30.30.60">
    <property type="match status" value="1"/>
</dbReference>
<feature type="transmembrane region" description="Helical" evidence="7">
    <location>
        <begin position="178"/>
        <end position="198"/>
    </location>
</feature>
<dbReference type="SUPFAM" id="SSF82861">
    <property type="entry name" value="Mechanosensitive channel protein MscS (YggB), transmembrane region"/>
    <property type="match status" value="1"/>
</dbReference>
<comment type="subcellular location">
    <subcellularLocation>
        <location evidence="1">Cell membrane</location>
        <topology evidence="1">Multi-pass membrane protein</topology>
    </subcellularLocation>
</comment>
<evidence type="ECO:0000256" key="6">
    <source>
        <dbReference type="ARBA" id="ARBA00023136"/>
    </source>
</evidence>
<dbReference type="InterPro" id="IPR023408">
    <property type="entry name" value="MscS_beta-dom_sf"/>
</dbReference>
<reference evidence="10" key="1">
    <citation type="submission" date="2019-08" db="EMBL/GenBank/DDBJ databases">
        <title>Carotenoids and Carotenoid Binding Proteins in the Halophilic Cyanobacterium Euhalothece sp. ZM00.</title>
        <authorList>
            <person name="Cho S.M."/>
            <person name="Song J.Y."/>
            <person name="Park Y.-I."/>
        </authorList>
    </citation>
    <scope>NUCLEOTIDE SEQUENCE [LARGE SCALE GENOMIC DNA]</scope>
    <source>
        <strain evidence="10">Z-M001</strain>
    </source>
</reference>
<evidence type="ECO:0000256" key="5">
    <source>
        <dbReference type="ARBA" id="ARBA00022989"/>
    </source>
</evidence>
<protein>
    <submittedName>
        <fullName evidence="10">Mechanosensitive ion channel</fullName>
    </submittedName>
</protein>
<keyword evidence="5 7" id="KW-1133">Transmembrane helix</keyword>
<dbReference type="Proteomes" id="UP000318453">
    <property type="component" value="Chromosome"/>
</dbReference>
<dbReference type="InterPro" id="IPR011014">
    <property type="entry name" value="MscS_channel_TM-2"/>
</dbReference>
<feature type="transmembrane region" description="Helical" evidence="7">
    <location>
        <begin position="33"/>
        <end position="53"/>
    </location>
</feature>
<dbReference type="InterPro" id="IPR049142">
    <property type="entry name" value="MS_channel_1st"/>
</dbReference>
<feature type="domain" description="Mechanosensitive ion channel MscS" evidence="8">
    <location>
        <begin position="201"/>
        <end position="270"/>
    </location>
</feature>
<accession>A0A5B8NQN9</accession>
<dbReference type="GO" id="GO:0055085">
    <property type="term" value="P:transmembrane transport"/>
    <property type="evidence" value="ECO:0007669"/>
    <property type="project" value="InterPro"/>
</dbReference>
<dbReference type="KEGG" id="enn:FRE64_16145"/>
<sequence length="388" mass="43677">MDQITSFLMGFLTRLQRQFFNEEAQAFLVDFSITFLIFVLLLFLSIIIGRYVSLKIVRLVIQRFFPSQVTSIYDRIIQPIEHLFQLGGTFILIALSLNVLEDYQALHGFLRFFNDLGVVLSLAWLSSRLVRQIVRFYGLEIIRKLGREVDELLLVFETLINIVIGFIAALAFAQSQDINLVGLVASVGIGGLAIAFAAQKTLEQLLGTLVLYLDRPFIPGEYIRIWNFPAFPNGALGNVESIGLRSTKIRLIAKGTLIIVPNSLMANLDVVENITRSKKVMVLLFLDFVRPLKQEEEALVEQVIKESTNALFGIDPGSTRITLLQPENKPGTRARVSFFILGSNENSLQLRKRLLELANDTISEKLVNYGIEFTCTEPTVYVDSPVTI</sequence>
<keyword evidence="6 7" id="KW-0472">Membrane</keyword>
<keyword evidence="11" id="KW-1185">Reference proteome</keyword>
<dbReference type="PANTHER" id="PTHR30566:SF5">
    <property type="entry name" value="MECHANOSENSITIVE ION CHANNEL PROTEIN 1, MITOCHONDRIAL-RELATED"/>
    <property type="match status" value="1"/>
</dbReference>
<dbReference type="EMBL" id="CP042326">
    <property type="protein sequence ID" value="QDZ41336.1"/>
    <property type="molecule type" value="Genomic_DNA"/>
</dbReference>
<dbReference type="SUPFAM" id="SSF50182">
    <property type="entry name" value="Sm-like ribonucleoproteins"/>
    <property type="match status" value="1"/>
</dbReference>
<evidence type="ECO:0000256" key="2">
    <source>
        <dbReference type="ARBA" id="ARBA00008017"/>
    </source>
</evidence>
<dbReference type="Gene3D" id="1.10.287.1260">
    <property type="match status" value="1"/>
</dbReference>
<gene>
    <name evidence="10" type="ORF">FRE64_16145</name>
</gene>
<dbReference type="PANTHER" id="PTHR30566">
    <property type="entry name" value="YNAI-RELATED MECHANOSENSITIVE ION CHANNEL"/>
    <property type="match status" value="1"/>
</dbReference>
<name>A0A5B8NQN9_9CHRO</name>
<feature type="transmembrane region" description="Helical" evidence="7">
    <location>
        <begin position="152"/>
        <end position="172"/>
    </location>
</feature>
<dbReference type="Pfam" id="PF21088">
    <property type="entry name" value="MS_channel_1st"/>
    <property type="match status" value="1"/>
</dbReference>
<evidence type="ECO:0000259" key="8">
    <source>
        <dbReference type="Pfam" id="PF00924"/>
    </source>
</evidence>
<evidence type="ECO:0000256" key="7">
    <source>
        <dbReference type="SAM" id="Phobius"/>
    </source>
</evidence>
<evidence type="ECO:0000256" key="3">
    <source>
        <dbReference type="ARBA" id="ARBA00022475"/>
    </source>
</evidence>
<proteinExistence type="inferred from homology"/>
<dbReference type="OrthoDB" id="450694at2"/>
<organism evidence="10 11">
    <name type="scientific">Euhalothece natronophila Z-M001</name>
    <dbReference type="NCBI Taxonomy" id="522448"/>
    <lineage>
        <taxon>Bacteria</taxon>
        <taxon>Bacillati</taxon>
        <taxon>Cyanobacteriota</taxon>
        <taxon>Cyanophyceae</taxon>
        <taxon>Oscillatoriophycideae</taxon>
        <taxon>Chroococcales</taxon>
        <taxon>Halothecacae</taxon>
        <taxon>Halothece cluster</taxon>
        <taxon>Euhalothece</taxon>
    </lineage>
</organism>
<dbReference type="InterPro" id="IPR010920">
    <property type="entry name" value="LSM_dom_sf"/>
</dbReference>
<evidence type="ECO:0000256" key="1">
    <source>
        <dbReference type="ARBA" id="ARBA00004651"/>
    </source>
</evidence>
<comment type="similarity">
    <text evidence="2">Belongs to the MscS (TC 1.A.23) family.</text>
</comment>
<evidence type="ECO:0000256" key="4">
    <source>
        <dbReference type="ARBA" id="ARBA00022692"/>
    </source>
</evidence>
<keyword evidence="4 7" id="KW-0812">Transmembrane</keyword>
<dbReference type="InterPro" id="IPR006685">
    <property type="entry name" value="MscS_channel_2nd"/>
</dbReference>
<evidence type="ECO:0000259" key="9">
    <source>
        <dbReference type="Pfam" id="PF21088"/>
    </source>
</evidence>
<keyword evidence="3" id="KW-1003">Cell membrane</keyword>
<evidence type="ECO:0000313" key="11">
    <source>
        <dbReference type="Proteomes" id="UP000318453"/>
    </source>
</evidence>
<dbReference type="RefSeq" id="WP_146297170.1">
    <property type="nucleotide sequence ID" value="NZ_CP042326.1"/>
</dbReference>
<dbReference type="AlphaFoldDB" id="A0A5B8NQN9"/>
<dbReference type="Pfam" id="PF00924">
    <property type="entry name" value="MS_channel_2nd"/>
    <property type="match status" value="1"/>
</dbReference>
<evidence type="ECO:0000313" key="10">
    <source>
        <dbReference type="EMBL" id="QDZ41336.1"/>
    </source>
</evidence>
<feature type="domain" description="Mechanosensitive ion channel transmembrane helices 2/3" evidence="9">
    <location>
        <begin position="158"/>
        <end position="199"/>
    </location>
</feature>